<evidence type="ECO:0000256" key="2">
    <source>
        <dbReference type="ARBA" id="ARBA00022448"/>
    </source>
</evidence>
<evidence type="ECO:0000256" key="1">
    <source>
        <dbReference type="ARBA" id="ARBA00004651"/>
    </source>
</evidence>
<dbReference type="Proteomes" id="UP000095673">
    <property type="component" value="Unassembled WGS sequence"/>
</dbReference>
<comment type="subcellular location">
    <subcellularLocation>
        <location evidence="1 7">Cell membrane</location>
        <topology evidence="1 7">Multi-pass membrane protein</topology>
    </subcellularLocation>
</comment>
<keyword evidence="2 7" id="KW-0813">Transport</keyword>
<protein>
    <submittedName>
        <fullName evidence="9">Inner membrane ABC transporter permease protein ycjP</fullName>
    </submittedName>
</protein>
<dbReference type="GO" id="GO:0055085">
    <property type="term" value="P:transmembrane transport"/>
    <property type="evidence" value="ECO:0007669"/>
    <property type="project" value="InterPro"/>
</dbReference>
<gene>
    <name evidence="9" type="primary">ycjP_10</name>
    <name evidence="9" type="ORF">ERS852580_02852</name>
</gene>
<proteinExistence type="inferred from homology"/>
<evidence type="ECO:0000256" key="7">
    <source>
        <dbReference type="RuleBase" id="RU363032"/>
    </source>
</evidence>
<dbReference type="EMBL" id="CYXM01000016">
    <property type="protein sequence ID" value="CUN24459.1"/>
    <property type="molecule type" value="Genomic_DNA"/>
</dbReference>
<feature type="transmembrane region" description="Helical" evidence="7">
    <location>
        <begin position="196"/>
        <end position="214"/>
    </location>
</feature>
<dbReference type="GO" id="GO:0005886">
    <property type="term" value="C:plasma membrane"/>
    <property type="evidence" value="ECO:0007669"/>
    <property type="project" value="UniProtKB-SubCell"/>
</dbReference>
<sequence length="276" mass="30776">MTKKKHGSSIQKRLIPSYIFLVIVSFISVFPFFWMISAATNKSIDIARGRIAFGGYALENLKKLFASQNVALGMKNSLINATVQTIIALLVCSLAGYGFELYHDKAKDKLFSVLLLAMMIPQVATLIPLFKMMSKLGFINTVWGFMLPAISTPFLIMMFRQNSRNFPVDIMEAARIDGLSEIGIFFKMYMPVQKSTYAAAAVITFMNAWNSYLWPKVILNKPDAITMPMLIANLAAGYTVDYGVLMMGVLFCSIPTMLVFFVLQKQFAEGITGSVK</sequence>
<keyword evidence="3" id="KW-1003">Cell membrane</keyword>
<dbReference type="PANTHER" id="PTHR43744:SF2">
    <property type="entry name" value="ARABINOOLIGOSACCHARIDES TRANSPORT SYSTEM PERMEASE PROTEIN ARAQ"/>
    <property type="match status" value="1"/>
</dbReference>
<dbReference type="OMA" id="WAWNQYL"/>
<feature type="transmembrane region" description="Helical" evidence="7">
    <location>
        <begin position="136"/>
        <end position="156"/>
    </location>
</feature>
<dbReference type="RefSeq" id="WP_012742243.1">
    <property type="nucleotide sequence ID" value="NZ_CP092643.1"/>
</dbReference>
<evidence type="ECO:0000313" key="9">
    <source>
        <dbReference type="EMBL" id="CUN24459.1"/>
    </source>
</evidence>
<keyword evidence="4 7" id="KW-0812">Transmembrane</keyword>
<dbReference type="AlphaFoldDB" id="A0A173VAR2"/>
<evidence type="ECO:0000259" key="8">
    <source>
        <dbReference type="PROSITE" id="PS50928"/>
    </source>
</evidence>
<dbReference type="InterPro" id="IPR035906">
    <property type="entry name" value="MetI-like_sf"/>
</dbReference>
<comment type="similarity">
    <text evidence="7">Belongs to the binding-protein-dependent transport system permease family.</text>
</comment>
<dbReference type="PROSITE" id="PS50928">
    <property type="entry name" value="ABC_TM1"/>
    <property type="match status" value="1"/>
</dbReference>
<evidence type="ECO:0000256" key="4">
    <source>
        <dbReference type="ARBA" id="ARBA00022692"/>
    </source>
</evidence>
<dbReference type="InterPro" id="IPR000515">
    <property type="entry name" value="MetI-like"/>
</dbReference>
<dbReference type="GeneID" id="86988206"/>
<feature type="domain" description="ABC transmembrane type-1" evidence="8">
    <location>
        <begin position="74"/>
        <end position="263"/>
    </location>
</feature>
<organism evidence="9 10">
    <name type="scientific">Agathobacter rectalis</name>
    <dbReference type="NCBI Taxonomy" id="39491"/>
    <lineage>
        <taxon>Bacteria</taxon>
        <taxon>Bacillati</taxon>
        <taxon>Bacillota</taxon>
        <taxon>Clostridia</taxon>
        <taxon>Lachnospirales</taxon>
        <taxon>Lachnospiraceae</taxon>
        <taxon>Agathobacter</taxon>
    </lineage>
</organism>
<dbReference type="PANTHER" id="PTHR43744">
    <property type="entry name" value="ABC TRANSPORTER PERMEASE PROTEIN MG189-RELATED-RELATED"/>
    <property type="match status" value="1"/>
</dbReference>
<name>A0A173VAR2_9FIRM</name>
<feature type="transmembrane region" description="Helical" evidence="7">
    <location>
        <begin position="78"/>
        <end position="99"/>
    </location>
</feature>
<keyword evidence="6 7" id="KW-0472">Membrane</keyword>
<dbReference type="SUPFAM" id="SSF161098">
    <property type="entry name" value="MetI-like"/>
    <property type="match status" value="1"/>
</dbReference>
<evidence type="ECO:0000313" key="10">
    <source>
        <dbReference type="Proteomes" id="UP000095673"/>
    </source>
</evidence>
<evidence type="ECO:0000256" key="5">
    <source>
        <dbReference type="ARBA" id="ARBA00022989"/>
    </source>
</evidence>
<feature type="transmembrane region" description="Helical" evidence="7">
    <location>
        <begin position="14"/>
        <end position="36"/>
    </location>
</feature>
<evidence type="ECO:0000256" key="6">
    <source>
        <dbReference type="ARBA" id="ARBA00023136"/>
    </source>
</evidence>
<dbReference type="Gene3D" id="1.10.3720.10">
    <property type="entry name" value="MetI-like"/>
    <property type="match status" value="1"/>
</dbReference>
<dbReference type="CDD" id="cd06261">
    <property type="entry name" value="TM_PBP2"/>
    <property type="match status" value="1"/>
</dbReference>
<reference evidence="9 10" key="1">
    <citation type="submission" date="2015-09" db="EMBL/GenBank/DDBJ databases">
        <authorList>
            <consortium name="Pathogen Informatics"/>
        </authorList>
    </citation>
    <scope>NUCLEOTIDE SEQUENCE [LARGE SCALE GENOMIC DNA]</scope>
    <source>
        <strain evidence="9 10">2789STDY5834968</strain>
    </source>
</reference>
<feature type="transmembrane region" description="Helical" evidence="7">
    <location>
        <begin position="111"/>
        <end position="130"/>
    </location>
</feature>
<keyword evidence="5 7" id="KW-1133">Transmembrane helix</keyword>
<dbReference type="Pfam" id="PF00528">
    <property type="entry name" value="BPD_transp_1"/>
    <property type="match status" value="1"/>
</dbReference>
<evidence type="ECO:0000256" key="3">
    <source>
        <dbReference type="ARBA" id="ARBA00022475"/>
    </source>
</evidence>
<accession>A0A173VAR2</accession>
<feature type="transmembrane region" description="Helical" evidence="7">
    <location>
        <begin position="242"/>
        <end position="263"/>
    </location>
</feature>